<sequence length="194" mass="20838">MDIRRILCLSATAAMLFCVVEGEGTQPPAKESEEMTSELNSNAEFSGIAPYGAPNMLPPYMANSFGSYPYGSGHQYHKIVICHHRSVAPSTLTLAILIKDSDLDSILDAHLSVFKEMLHIAYKALYAPAQASCQLDLVARAQGAKRWAIVVQTSQAIVEDTSALSGHIRNALRLGILGVAGCDYGADTISPLED</sequence>
<evidence type="ECO:0000313" key="2">
    <source>
        <dbReference type="EMBL" id="CCI41240.1"/>
    </source>
</evidence>
<dbReference type="AlphaFoldDB" id="A0A024G397"/>
<gene>
    <name evidence="2" type="ORF">BN9_020240</name>
</gene>
<feature type="signal peptide" evidence="1">
    <location>
        <begin position="1"/>
        <end position="22"/>
    </location>
</feature>
<comment type="caution">
    <text evidence="2">The sequence shown here is derived from an EMBL/GenBank/DDBJ whole genome shotgun (WGS) entry which is preliminary data.</text>
</comment>
<keyword evidence="3" id="KW-1185">Reference proteome</keyword>
<organism evidence="2 3">
    <name type="scientific">Albugo candida</name>
    <dbReference type="NCBI Taxonomy" id="65357"/>
    <lineage>
        <taxon>Eukaryota</taxon>
        <taxon>Sar</taxon>
        <taxon>Stramenopiles</taxon>
        <taxon>Oomycota</taxon>
        <taxon>Peronosporomycetes</taxon>
        <taxon>Albuginales</taxon>
        <taxon>Albuginaceae</taxon>
        <taxon>Albugo</taxon>
    </lineage>
</organism>
<name>A0A024G397_9STRA</name>
<dbReference type="EMBL" id="CAIX01000016">
    <property type="protein sequence ID" value="CCI41240.1"/>
    <property type="molecule type" value="Genomic_DNA"/>
</dbReference>
<evidence type="ECO:0000313" key="3">
    <source>
        <dbReference type="Proteomes" id="UP000053237"/>
    </source>
</evidence>
<evidence type="ECO:0000256" key="1">
    <source>
        <dbReference type="SAM" id="SignalP"/>
    </source>
</evidence>
<feature type="chain" id="PRO_5001529438" evidence="1">
    <location>
        <begin position="23"/>
        <end position="194"/>
    </location>
</feature>
<reference evidence="2 3" key="1">
    <citation type="submission" date="2012-05" db="EMBL/GenBank/DDBJ databases">
        <title>Recombination and specialization in a pathogen metapopulation.</title>
        <authorList>
            <person name="Gardiner A."/>
            <person name="Kemen E."/>
            <person name="Schultz-Larsen T."/>
            <person name="MacLean D."/>
            <person name="Van Oosterhout C."/>
            <person name="Jones J.D.G."/>
        </authorList>
    </citation>
    <scope>NUCLEOTIDE SEQUENCE [LARGE SCALE GENOMIC DNA]</scope>
    <source>
        <strain evidence="2 3">Ac Nc2</strain>
    </source>
</reference>
<accession>A0A024G397</accession>
<keyword evidence="1" id="KW-0732">Signal</keyword>
<proteinExistence type="predicted"/>
<dbReference type="InParanoid" id="A0A024G397"/>
<protein>
    <submittedName>
        <fullName evidence="2">Uncharacterized protein</fullName>
    </submittedName>
</protein>
<dbReference type="Proteomes" id="UP000053237">
    <property type="component" value="Unassembled WGS sequence"/>
</dbReference>